<evidence type="ECO:0000256" key="1">
    <source>
        <dbReference type="SAM" id="MobiDB-lite"/>
    </source>
</evidence>
<sequence>MLLILRARKCVASLIRGRIVMSLTVTAGTNDSFSGGSSIGSSVGSKTDSGVSTNVVELSTTRNLSEL</sequence>
<feature type="region of interest" description="Disordered" evidence="1">
    <location>
        <begin position="33"/>
        <end position="52"/>
    </location>
</feature>
<gene>
    <name evidence="2" type="ORF">UFOPK3820_00773</name>
</gene>
<dbReference type="AlphaFoldDB" id="A0A6J5Z7Y7"/>
<protein>
    <submittedName>
        <fullName evidence="2">Unannotated protein</fullName>
    </submittedName>
</protein>
<evidence type="ECO:0000313" key="2">
    <source>
        <dbReference type="EMBL" id="CAB4338654.1"/>
    </source>
</evidence>
<proteinExistence type="predicted"/>
<feature type="compositionally biased region" description="Low complexity" evidence="1">
    <location>
        <begin position="33"/>
        <end position="45"/>
    </location>
</feature>
<accession>A0A6J5Z7Y7</accession>
<name>A0A6J5Z7Y7_9ZZZZ</name>
<dbReference type="EMBL" id="CAESAB010000026">
    <property type="protein sequence ID" value="CAB4338654.1"/>
    <property type="molecule type" value="Genomic_DNA"/>
</dbReference>
<reference evidence="2" key="1">
    <citation type="submission" date="2020-05" db="EMBL/GenBank/DDBJ databases">
        <authorList>
            <person name="Chiriac C."/>
            <person name="Salcher M."/>
            <person name="Ghai R."/>
            <person name="Kavagutti S V."/>
        </authorList>
    </citation>
    <scope>NUCLEOTIDE SEQUENCE</scope>
</reference>
<organism evidence="2">
    <name type="scientific">freshwater metagenome</name>
    <dbReference type="NCBI Taxonomy" id="449393"/>
    <lineage>
        <taxon>unclassified sequences</taxon>
        <taxon>metagenomes</taxon>
        <taxon>ecological metagenomes</taxon>
    </lineage>
</organism>